<keyword evidence="3" id="KW-1185">Reference proteome</keyword>
<accession>A0ABR8CCV7</accession>
<dbReference type="Pfam" id="PF15919">
    <property type="entry name" value="HicB_lk_antitox"/>
    <property type="match status" value="1"/>
</dbReference>
<comment type="caution">
    <text evidence="2">The sequence shown here is derived from an EMBL/GenBank/DDBJ whole genome shotgun (WGS) entry which is preliminary data.</text>
</comment>
<evidence type="ECO:0000259" key="1">
    <source>
        <dbReference type="Pfam" id="PF15919"/>
    </source>
</evidence>
<dbReference type="PANTHER" id="PTHR34504:SF2">
    <property type="entry name" value="UPF0150 PROTEIN SSL0259"/>
    <property type="match status" value="1"/>
</dbReference>
<gene>
    <name evidence="2" type="ORF">H6G05_17490</name>
</gene>
<dbReference type="SUPFAM" id="SSF143100">
    <property type="entry name" value="TTHA1013/TTHA0281-like"/>
    <property type="match status" value="1"/>
</dbReference>
<name>A0ABR8CCV7_9CYAN</name>
<dbReference type="InterPro" id="IPR035069">
    <property type="entry name" value="TTHA1013/TTHA0281-like"/>
</dbReference>
<protein>
    <submittedName>
        <fullName evidence="2">Type II toxin-antitoxin system HicB family antitoxin</fullName>
    </submittedName>
</protein>
<dbReference type="EMBL" id="JACJQY010000032">
    <property type="protein sequence ID" value="MBD2318633.1"/>
    <property type="molecule type" value="Genomic_DNA"/>
</dbReference>
<feature type="domain" description="HicB-like antitoxin of toxin-antitoxin system" evidence="1">
    <location>
        <begin position="3"/>
        <end position="65"/>
    </location>
</feature>
<dbReference type="Proteomes" id="UP000618445">
    <property type="component" value="Unassembled WGS sequence"/>
</dbReference>
<evidence type="ECO:0000313" key="3">
    <source>
        <dbReference type="Proteomes" id="UP000618445"/>
    </source>
</evidence>
<sequence length="74" mass="8736">MKYTITLQWSDEDKCFVVFLPDFTNINQPCTHGKTYSEALQNAKELIEILIELAIEKNEPLPKYKPYYYSKISE</sequence>
<dbReference type="RefSeq" id="WP_190579804.1">
    <property type="nucleotide sequence ID" value="NZ_CAWPQU010000026.1"/>
</dbReference>
<reference evidence="2 3" key="1">
    <citation type="journal article" date="2020" name="ISME J.">
        <title>Comparative genomics reveals insights into cyanobacterial evolution and habitat adaptation.</title>
        <authorList>
            <person name="Chen M.Y."/>
            <person name="Teng W.K."/>
            <person name="Zhao L."/>
            <person name="Hu C.X."/>
            <person name="Zhou Y.K."/>
            <person name="Han B.P."/>
            <person name="Song L.R."/>
            <person name="Shu W.S."/>
        </authorList>
    </citation>
    <scope>NUCLEOTIDE SEQUENCE [LARGE SCALE GENOMIC DNA]</scope>
    <source>
        <strain evidence="2 3">FACHB-1050</strain>
    </source>
</reference>
<dbReference type="PANTHER" id="PTHR34504">
    <property type="entry name" value="ANTITOXIN HICB"/>
    <property type="match status" value="1"/>
</dbReference>
<evidence type="ECO:0000313" key="2">
    <source>
        <dbReference type="EMBL" id="MBD2318633.1"/>
    </source>
</evidence>
<organism evidence="2 3">
    <name type="scientific">Phormidium tenue FACHB-1050</name>
    <dbReference type="NCBI Taxonomy" id="2692857"/>
    <lineage>
        <taxon>Bacteria</taxon>
        <taxon>Bacillati</taxon>
        <taxon>Cyanobacteriota</taxon>
        <taxon>Cyanophyceae</taxon>
        <taxon>Oscillatoriophycideae</taxon>
        <taxon>Oscillatoriales</taxon>
        <taxon>Oscillatoriaceae</taxon>
        <taxon>Phormidium</taxon>
    </lineage>
</organism>
<proteinExistence type="predicted"/>
<dbReference type="InterPro" id="IPR031807">
    <property type="entry name" value="HicB-like"/>
</dbReference>
<dbReference type="InterPro" id="IPR051404">
    <property type="entry name" value="TA_system_antitoxin"/>
</dbReference>
<dbReference type="Gene3D" id="3.30.160.250">
    <property type="match status" value="1"/>
</dbReference>